<keyword evidence="3" id="KW-1185">Reference proteome</keyword>
<dbReference type="Proteomes" id="UP000000323">
    <property type="component" value="Chromosome 1"/>
</dbReference>
<evidence type="ECO:0000313" key="1">
    <source>
        <dbReference type="EMBL" id="ACZ41442.1"/>
    </source>
</evidence>
<protein>
    <submittedName>
        <fullName evidence="2">Uncharacterized protein</fullName>
    </submittedName>
</protein>
<dbReference type="AlphaFoldDB" id="D1CD25"/>
<dbReference type="EMBL" id="CP001825">
    <property type="protein sequence ID" value="ACZ41442.1"/>
    <property type="molecule type" value="Genomic_DNA"/>
</dbReference>
<name>D1CD25_THET1</name>
<sequence>MKGVMDWRGRARRIVSWGCRAGEGYAGATSSGDVGELGGAGASGQLPGQGTLEGKGEGIGAGRVCLPLAHLLRGCLCM</sequence>
<accession>D1CD25</accession>
<organism evidence="2 3">
    <name type="scientific">Thermobaculum terrenum (strain ATCC BAA-798 / CCMEE 7001 / YNP1)</name>
    <dbReference type="NCBI Taxonomy" id="525904"/>
    <lineage>
        <taxon>Bacteria</taxon>
        <taxon>Bacillati</taxon>
        <taxon>Chloroflexota</taxon>
        <taxon>Chloroflexia</taxon>
        <taxon>Candidatus Thermobaculales</taxon>
        <taxon>Candidatus Thermobaculaceae</taxon>
        <taxon>Thermobaculum</taxon>
    </lineage>
</organism>
<dbReference type="HOGENOM" id="CLU_2620924_0_0_0"/>
<evidence type="ECO:0000313" key="3">
    <source>
        <dbReference type="Proteomes" id="UP000000323"/>
    </source>
</evidence>
<reference evidence="3" key="1">
    <citation type="journal article" date="2010" name="Stand. Genomic Sci.">
        <title>Complete genome sequence of 'Thermobaculum terrenum' type strain (YNP1).</title>
        <authorList>
            <person name="Kiss H."/>
            <person name="Cleland D."/>
            <person name="Lapidus A."/>
            <person name="Lucas S."/>
            <person name="Glavina Del Rio T."/>
            <person name="Nolan M."/>
            <person name="Tice H."/>
            <person name="Han C."/>
            <person name="Goodwin L."/>
            <person name="Pitluck S."/>
            <person name="Liolios K."/>
            <person name="Ivanova N."/>
            <person name="Mavromatis K."/>
            <person name="Ovchinnikova G."/>
            <person name="Pati A."/>
            <person name="Chen A."/>
            <person name="Palaniappan K."/>
            <person name="Land M."/>
            <person name="Hauser L."/>
            <person name="Chang Y."/>
            <person name="Jeffries C."/>
            <person name="Lu M."/>
            <person name="Brettin T."/>
            <person name="Detter J."/>
            <person name="Goker M."/>
            <person name="Tindall B."/>
            <person name="Beck B."/>
            <person name="McDermott T."/>
            <person name="Woyke T."/>
            <person name="Bristow J."/>
            <person name="Eisen J."/>
            <person name="Markowitz V."/>
            <person name="Hugenholtz P."/>
            <person name="Kyrpides N."/>
            <person name="Klenk H."/>
            <person name="Cheng J."/>
        </authorList>
    </citation>
    <scope>NUCLEOTIDE SEQUENCE [LARGE SCALE GENOMIC DNA]</scope>
    <source>
        <strain evidence="3">ATCC BAA-798 / YNP1</strain>
    </source>
</reference>
<dbReference type="STRING" id="525904.Tter_0523"/>
<gene>
    <name evidence="1" type="ordered locus">Tter_0523</name>
    <name evidence="2" type="ordered locus">Tter_1784</name>
</gene>
<proteinExistence type="predicted"/>
<evidence type="ECO:0000313" key="2">
    <source>
        <dbReference type="EMBL" id="ACZ42690.1"/>
    </source>
</evidence>
<dbReference type="KEGG" id="ttr:Tter_0523"/>
<dbReference type="EMBL" id="CP001825">
    <property type="protein sequence ID" value="ACZ42690.1"/>
    <property type="molecule type" value="Genomic_DNA"/>
</dbReference>
<dbReference type="KEGG" id="ttr:Tter_1784"/>